<evidence type="ECO:0000313" key="2">
    <source>
        <dbReference type="EMBL" id="MFB9780942.1"/>
    </source>
</evidence>
<proteinExistence type="predicted"/>
<organism evidence="2 3">
    <name type="scientific">Rhodococcus baikonurensis</name>
    <dbReference type="NCBI Taxonomy" id="172041"/>
    <lineage>
        <taxon>Bacteria</taxon>
        <taxon>Bacillati</taxon>
        <taxon>Actinomycetota</taxon>
        <taxon>Actinomycetes</taxon>
        <taxon>Mycobacteriales</taxon>
        <taxon>Nocardiaceae</taxon>
        <taxon>Rhodococcus</taxon>
        <taxon>Rhodococcus erythropolis group</taxon>
    </lineage>
</organism>
<gene>
    <name evidence="2" type="ORF">ACFFQ6_14700</name>
</gene>
<name>A0ABV5XEP2_9NOCA</name>
<sequence>MGSIVLTLVLVLSFLVLALLLRYANAGQSARPGAPNVRPVPGSGRLGARPRVLR</sequence>
<keyword evidence="3" id="KW-1185">Reference proteome</keyword>
<dbReference type="Proteomes" id="UP001589587">
    <property type="component" value="Unassembled WGS sequence"/>
</dbReference>
<reference evidence="2 3" key="1">
    <citation type="submission" date="2024-09" db="EMBL/GenBank/DDBJ databases">
        <authorList>
            <person name="Sun Q."/>
            <person name="Mori K."/>
        </authorList>
    </citation>
    <scope>NUCLEOTIDE SEQUENCE [LARGE SCALE GENOMIC DNA]</scope>
    <source>
        <strain evidence="2 3">JCM 11411</strain>
    </source>
</reference>
<protein>
    <submittedName>
        <fullName evidence="2">Uncharacterized protein</fullName>
    </submittedName>
</protein>
<evidence type="ECO:0000313" key="3">
    <source>
        <dbReference type="Proteomes" id="UP001589587"/>
    </source>
</evidence>
<dbReference type="RefSeq" id="WP_298772708.1">
    <property type="nucleotide sequence ID" value="NZ_JBEUOO010000015.1"/>
</dbReference>
<evidence type="ECO:0000256" key="1">
    <source>
        <dbReference type="SAM" id="MobiDB-lite"/>
    </source>
</evidence>
<comment type="caution">
    <text evidence="2">The sequence shown here is derived from an EMBL/GenBank/DDBJ whole genome shotgun (WGS) entry which is preliminary data.</text>
</comment>
<dbReference type="EMBL" id="JBHMAS010000034">
    <property type="protein sequence ID" value="MFB9780942.1"/>
    <property type="molecule type" value="Genomic_DNA"/>
</dbReference>
<dbReference type="GeneID" id="93805564"/>
<accession>A0ABV5XEP2</accession>
<feature type="region of interest" description="Disordered" evidence="1">
    <location>
        <begin position="28"/>
        <end position="54"/>
    </location>
</feature>